<accession>A0A6L2N3F1</accession>
<dbReference type="PANTHER" id="PTHR11439:SF495">
    <property type="entry name" value="REVERSE TRANSCRIPTASE, RNA-DEPENDENT DNA POLYMERASE-RELATED"/>
    <property type="match status" value="1"/>
</dbReference>
<evidence type="ECO:0000259" key="1">
    <source>
        <dbReference type="Pfam" id="PF07727"/>
    </source>
</evidence>
<dbReference type="AlphaFoldDB" id="A0A6L2N3F1"/>
<dbReference type="Pfam" id="PF07727">
    <property type="entry name" value="RVT_2"/>
    <property type="match status" value="1"/>
</dbReference>
<evidence type="ECO:0000259" key="2">
    <source>
        <dbReference type="Pfam" id="PF25597"/>
    </source>
</evidence>
<sequence length="487" mass="55391">ALATTCYLQNRSLIRKCYNKTPYEFLHDRKPDLSYLHVFGALCYPTNDGEDLGKLKPKADIRIFVGYAPAKKAFIIYNKRTRIIIETIHVDFDELTTMAFEQFSSGLEPKLLTPKTISLGLVQNIPSTTLYVSPTKNDWETLFQPMFEEYLDPPPFVDLQVTAVIALEPAVLTGTPSSTTIDQDAPSISTSQITHETPSLVIPLSVEEADHDIEIEAMQEELSEFERLEVWEPVPRPDRVMIITLKWIYKLKLDELGGVLKNKARFIATGNHQEKDIDFKESFAPVARLEAICIFIAFAAHMNMVIYQMDVKTTFLNGIVREEKFTKGIVDLSLFVKIEGKDILLVQIYVDDIIFASTKPDLCEMFSKIMCSKFQMSMMGKLSLFLGLQILQSLRGIFLNQSKYALESFKKYGMETCDPADTPMVEKSKLDEDQQGKAVDPIRYRGMIGTLMYLTASRPDIVFVVCMCARYQAKPTKKNLHAVKRIF</sequence>
<proteinExistence type="predicted"/>
<reference evidence="3" key="1">
    <citation type="journal article" date="2019" name="Sci. Rep.">
        <title>Draft genome of Tanacetum cinerariifolium, the natural source of mosquito coil.</title>
        <authorList>
            <person name="Yamashiro T."/>
            <person name="Shiraishi A."/>
            <person name="Satake H."/>
            <person name="Nakayama K."/>
        </authorList>
    </citation>
    <scope>NUCLEOTIDE SEQUENCE</scope>
</reference>
<dbReference type="PANTHER" id="PTHR11439">
    <property type="entry name" value="GAG-POL-RELATED RETROTRANSPOSON"/>
    <property type="match status" value="1"/>
</dbReference>
<feature type="domain" description="Reverse transcriptase Ty1/copia-type" evidence="1">
    <location>
        <begin position="229"/>
        <end position="327"/>
    </location>
</feature>
<dbReference type="InterPro" id="IPR013103">
    <property type="entry name" value="RVT_2"/>
</dbReference>
<dbReference type="Pfam" id="PF25597">
    <property type="entry name" value="SH3_retrovirus"/>
    <property type="match status" value="1"/>
</dbReference>
<organism evidence="3">
    <name type="scientific">Tanacetum cinerariifolium</name>
    <name type="common">Dalmatian daisy</name>
    <name type="synonym">Chrysanthemum cinerariifolium</name>
    <dbReference type="NCBI Taxonomy" id="118510"/>
    <lineage>
        <taxon>Eukaryota</taxon>
        <taxon>Viridiplantae</taxon>
        <taxon>Streptophyta</taxon>
        <taxon>Embryophyta</taxon>
        <taxon>Tracheophyta</taxon>
        <taxon>Spermatophyta</taxon>
        <taxon>Magnoliopsida</taxon>
        <taxon>eudicotyledons</taxon>
        <taxon>Gunneridae</taxon>
        <taxon>Pentapetalae</taxon>
        <taxon>asterids</taxon>
        <taxon>campanulids</taxon>
        <taxon>Asterales</taxon>
        <taxon>Asteraceae</taxon>
        <taxon>Asteroideae</taxon>
        <taxon>Anthemideae</taxon>
        <taxon>Anthemidinae</taxon>
        <taxon>Tanacetum</taxon>
    </lineage>
</organism>
<gene>
    <name evidence="3" type="ORF">Tci_051173</name>
</gene>
<dbReference type="InterPro" id="IPR057670">
    <property type="entry name" value="SH3_retrovirus"/>
</dbReference>
<name>A0A6L2N3F1_TANCI</name>
<feature type="domain" description="Retroviral polymerase SH3-like" evidence="2">
    <location>
        <begin position="42"/>
        <end position="98"/>
    </location>
</feature>
<evidence type="ECO:0000313" key="3">
    <source>
        <dbReference type="EMBL" id="GEU79195.1"/>
    </source>
</evidence>
<protein>
    <submittedName>
        <fullName evidence="3">Uncharacterized protein</fullName>
    </submittedName>
</protein>
<feature type="non-terminal residue" evidence="3">
    <location>
        <position position="1"/>
    </location>
</feature>
<dbReference type="EMBL" id="BKCJ010007823">
    <property type="protein sequence ID" value="GEU79195.1"/>
    <property type="molecule type" value="Genomic_DNA"/>
</dbReference>
<comment type="caution">
    <text evidence="3">The sequence shown here is derived from an EMBL/GenBank/DDBJ whole genome shotgun (WGS) entry which is preliminary data.</text>
</comment>